<evidence type="ECO:0000313" key="1">
    <source>
        <dbReference type="EMBL" id="SEF01880.1"/>
    </source>
</evidence>
<dbReference type="EMBL" id="FNTV01000001">
    <property type="protein sequence ID" value="SEF01880.1"/>
    <property type="molecule type" value="Genomic_DNA"/>
</dbReference>
<dbReference type="SUPFAM" id="SSF52980">
    <property type="entry name" value="Restriction endonuclease-like"/>
    <property type="match status" value="1"/>
</dbReference>
<name>A0A1H5NK85_9MICC</name>
<sequence length="316" mass="35488">MDIPPTPRLPGGPFTLVEAQALGLSRDKLRSREFSGVSRNLYRPASWDFELRDAGRALCAATPGAWISHTTAARLHRLILPPWMSESNELHLSKPRKLPGTRRRGIVGHTVVALSDEVEYIDELRISTRPRTWLDLARTLRLDELVCMGDQLIRIPRPEFEGRSNPFATLEQLRAMVDRHKNLQGIVRAREALEIMRVGADSGPETLMRLAMLNAGLPEPELQLKLWDGPNAPSADAGYRARRIALQYDGAHHLDAAQRHSDKRRDKAFRAARWTVLVFTDKDLANEFQDAVLLIKKALRTSWVDPAIASGFASSC</sequence>
<evidence type="ECO:0000313" key="2">
    <source>
        <dbReference type="Proteomes" id="UP000182725"/>
    </source>
</evidence>
<reference evidence="1 2" key="1">
    <citation type="submission" date="2016-10" db="EMBL/GenBank/DDBJ databases">
        <authorList>
            <person name="de Groot N.N."/>
        </authorList>
    </citation>
    <scope>NUCLEOTIDE SEQUENCE [LARGE SCALE GENOMIC DNA]</scope>
    <source>
        <strain evidence="1 2">DSM 22274</strain>
    </source>
</reference>
<gene>
    <name evidence="1" type="ORF">SAMN04489740_3777</name>
</gene>
<dbReference type="AlphaFoldDB" id="A0A1H5NK85"/>
<accession>A0A1H5NK85</accession>
<dbReference type="Proteomes" id="UP000182725">
    <property type="component" value="Unassembled WGS sequence"/>
</dbReference>
<proteinExistence type="predicted"/>
<dbReference type="Gene3D" id="3.40.960.10">
    <property type="entry name" value="VSR Endonuclease"/>
    <property type="match status" value="1"/>
</dbReference>
<protein>
    <recommendedName>
        <fullName evidence="3">DUF559 domain-containing protein</fullName>
    </recommendedName>
</protein>
<dbReference type="InterPro" id="IPR011335">
    <property type="entry name" value="Restrct_endonuc-II-like"/>
</dbReference>
<organism evidence="1 2">
    <name type="scientific">Arthrobacter alpinus</name>
    <dbReference type="NCBI Taxonomy" id="656366"/>
    <lineage>
        <taxon>Bacteria</taxon>
        <taxon>Bacillati</taxon>
        <taxon>Actinomycetota</taxon>
        <taxon>Actinomycetes</taxon>
        <taxon>Micrococcales</taxon>
        <taxon>Micrococcaceae</taxon>
        <taxon>Arthrobacter</taxon>
    </lineage>
</organism>
<evidence type="ECO:0008006" key="3">
    <source>
        <dbReference type="Google" id="ProtNLM"/>
    </source>
</evidence>